<evidence type="ECO:0000313" key="3">
    <source>
        <dbReference type="EMBL" id="QKS73235.1"/>
    </source>
</evidence>
<reference evidence="4" key="1">
    <citation type="submission" date="2019-07" db="EMBL/GenBank/DDBJ databases">
        <title>Bacillus alkalisoli sp. nov. isolated from saline soil.</title>
        <authorList>
            <person name="Sun J.-Q."/>
            <person name="Xu L."/>
        </authorList>
    </citation>
    <scope>NUCLEOTIDE SEQUENCE [LARGE SCALE GENOMIC DNA]</scope>
    <source>
        <strain evidence="4">M4U3P1</strain>
    </source>
</reference>
<organism evidence="3 4">
    <name type="scientific">Paenalkalicoccus suaedae</name>
    <dbReference type="NCBI Taxonomy" id="2592382"/>
    <lineage>
        <taxon>Bacteria</taxon>
        <taxon>Bacillati</taxon>
        <taxon>Bacillota</taxon>
        <taxon>Bacilli</taxon>
        <taxon>Bacillales</taxon>
        <taxon>Bacillaceae</taxon>
        <taxon>Paenalkalicoccus</taxon>
    </lineage>
</organism>
<dbReference type="Proteomes" id="UP000318138">
    <property type="component" value="Chromosome"/>
</dbReference>
<name>A0A859FKA0_9BACI</name>
<dbReference type="InterPro" id="IPR002104">
    <property type="entry name" value="Integrase_catalytic"/>
</dbReference>
<dbReference type="CDD" id="cd01192">
    <property type="entry name" value="INT_C_like_3"/>
    <property type="match status" value="1"/>
</dbReference>
<dbReference type="InterPro" id="IPR050090">
    <property type="entry name" value="Tyrosine_recombinase_XerCD"/>
</dbReference>
<keyword evidence="1" id="KW-0233">DNA recombination</keyword>
<evidence type="ECO:0000259" key="2">
    <source>
        <dbReference type="PROSITE" id="PS51898"/>
    </source>
</evidence>
<dbReference type="KEGG" id="psua:FLK61_31575"/>
<dbReference type="PANTHER" id="PTHR30349:SF82">
    <property type="entry name" value="INTEGRASE_RECOMBINASE YOEC-RELATED"/>
    <property type="match status" value="1"/>
</dbReference>
<gene>
    <name evidence="3" type="ORF">FLK61_31575</name>
</gene>
<dbReference type="InterPro" id="IPR011010">
    <property type="entry name" value="DNA_brk_join_enz"/>
</dbReference>
<dbReference type="Pfam" id="PF00589">
    <property type="entry name" value="Phage_integrase"/>
    <property type="match status" value="1"/>
</dbReference>
<protein>
    <submittedName>
        <fullName evidence="3">Site-specific integrase</fullName>
    </submittedName>
</protein>
<accession>A0A859FKA0</accession>
<dbReference type="PANTHER" id="PTHR30349">
    <property type="entry name" value="PHAGE INTEGRASE-RELATED"/>
    <property type="match status" value="1"/>
</dbReference>
<dbReference type="Gene3D" id="1.10.443.10">
    <property type="entry name" value="Intergrase catalytic core"/>
    <property type="match status" value="1"/>
</dbReference>
<proteinExistence type="predicted"/>
<dbReference type="PROSITE" id="PS51898">
    <property type="entry name" value="TYR_RECOMBINASE"/>
    <property type="match status" value="1"/>
</dbReference>
<dbReference type="InterPro" id="IPR013762">
    <property type="entry name" value="Integrase-like_cat_sf"/>
</dbReference>
<sequence length="182" mass="21166">MTPRTVEPIRKLATIEKMKQLLKEQSYRDYFLFLLGLNTGLRIGDLLPLKVHHVRSKKYIILVEEKTGKAKRFPLNREIREHIATYTIGMTDDDYLFPSSMTGEPIQRDRAYKLLKKAANEAGAEFVGTHTLRKTFGYHFYKKYKDASMLQKIFNHSSQSVTLRYIGISQEEIDDAIDDFSL</sequence>
<feature type="domain" description="Tyr recombinase" evidence="2">
    <location>
        <begin position="8"/>
        <end position="178"/>
    </location>
</feature>
<dbReference type="GO" id="GO:0006310">
    <property type="term" value="P:DNA recombination"/>
    <property type="evidence" value="ECO:0007669"/>
    <property type="project" value="UniProtKB-KW"/>
</dbReference>
<dbReference type="EMBL" id="CP041372">
    <property type="protein sequence ID" value="QKS73235.1"/>
    <property type="molecule type" value="Genomic_DNA"/>
</dbReference>
<dbReference type="SUPFAM" id="SSF56349">
    <property type="entry name" value="DNA breaking-rejoining enzymes"/>
    <property type="match status" value="1"/>
</dbReference>
<evidence type="ECO:0000313" key="4">
    <source>
        <dbReference type="Proteomes" id="UP000318138"/>
    </source>
</evidence>
<dbReference type="AlphaFoldDB" id="A0A859FKA0"/>
<keyword evidence="4" id="KW-1185">Reference proteome</keyword>
<dbReference type="RefSeq" id="WP_176011200.1">
    <property type="nucleotide sequence ID" value="NZ_CP041372.2"/>
</dbReference>
<evidence type="ECO:0000256" key="1">
    <source>
        <dbReference type="ARBA" id="ARBA00023172"/>
    </source>
</evidence>
<dbReference type="GO" id="GO:0015074">
    <property type="term" value="P:DNA integration"/>
    <property type="evidence" value="ECO:0007669"/>
    <property type="project" value="InterPro"/>
</dbReference>
<dbReference type="GO" id="GO:0003677">
    <property type="term" value="F:DNA binding"/>
    <property type="evidence" value="ECO:0007669"/>
    <property type="project" value="InterPro"/>
</dbReference>